<gene>
    <name evidence="3" type="ORF">FF098_016905</name>
    <name evidence="2" type="ORF">GCM10011355_32230</name>
</gene>
<proteinExistence type="predicted"/>
<comment type="caution">
    <text evidence="2">The sequence shown here is derived from an EMBL/GenBank/DDBJ whole genome shotgun (WGS) entry which is preliminary data.</text>
</comment>
<reference evidence="3 5" key="2">
    <citation type="submission" date="2020-02" db="EMBL/GenBank/DDBJ databases">
        <title>Genome sequence of Parvularcula flava strain NH6-79.</title>
        <authorList>
            <person name="Abdul Karim M.H."/>
            <person name="Lam M.Q."/>
            <person name="Chen S.J."/>
            <person name="Yahya A."/>
            <person name="Shahir S."/>
            <person name="Shamsir M.S."/>
            <person name="Chong C.S."/>
        </authorList>
    </citation>
    <scope>NUCLEOTIDE SEQUENCE [LARGE SCALE GENOMIC DNA]</scope>
    <source>
        <strain evidence="3 5">NH6-79</strain>
    </source>
</reference>
<evidence type="ECO:0000313" key="2">
    <source>
        <dbReference type="EMBL" id="GGI01483.1"/>
    </source>
</evidence>
<dbReference type="Proteomes" id="UP000621856">
    <property type="component" value="Unassembled WGS sequence"/>
</dbReference>
<dbReference type="EMBL" id="VCJR02000006">
    <property type="protein sequence ID" value="NHK29589.1"/>
    <property type="molecule type" value="Genomic_DNA"/>
</dbReference>
<evidence type="ECO:0000313" key="5">
    <source>
        <dbReference type="Proteomes" id="UP000818603"/>
    </source>
</evidence>
<dbReference type="EMBL" id="BMGZ01000004">
    <property type="protein sequence ID" value="GGI01483.1"/>
    <property type="molecule type" value="Genomic_DNA"/>
</dbReference>
<reference evidence="2" key="1">
    <citation type="journal article" date="2014" name="Int. J. Syst. Evol. Microbiol.">
        <title>Complete genome sequence of Corynebacterium casei LMG S-19264T (=DSM 44701T), isolated from a smear-ripened cheese.</title>
        <authorList>
            <consortium name="US DOE Joint Genome Institute (JGI-PGF)"/>
            <person name="Walter F."/>
            <person name="Albersmeier A."/>
            <person name="Kalinowski J."/>
            <person name="Ruckert C."/>
        </authorList>
    </citation>
    <scope>NUCLEOTIDE SEQUENCE</scope>
    <source>
        <strain evidence="2">CGMCC 1.14984</strain>
    </source>
</reference>
<dbReference type="AlphaFoldDB" id="A0A8J3A429"/>
<feature type="domain" description="Bacteriophage phiJL001 Gp84 C-terminal" evidence="1">
    <location>
        <begin position="199"/>
        <end position="280"/>
    </location>
</feature>
<dbReference type="Pfam" id="PF09356">
    <property type="entry name" value="Phage_BR0599"/>
    <property type="match status" value="1"/>
</dbReference>
<evidence type="ECO:0000313" key="4">
    <source>
        <dbReference type="Proteomes" id="UP000621856"/>
    </source>
</evidence>
<dbReference type="NCBIfam" id="TIGR02218">
    <property type="entry name" value="phg_TIGR02218"/>
    <property type="match status" value="1"/>
</dbReference>
<accession>A0A8J3A429</accession>
<dbReference type="Pfam" id="PF09931">
    <property type="entry name" value="Phage_phiJL001_Gp84_N"/>
    <property type="match status" value="1"/>
</dbReference>
<name>A0A8J3A429_9PROT</name>
<sequence>MRIIPPALQTHLDSGTTTLATCWRLTRSDGTVFGFTDHDRALVFDGTTFAAMTGGTLSALESSAGLSVDNADIEGAFNAVALTAADLDAGRYDGAMLEVWRVNWQDTDQRVLLKTGTLGEVRRGGQSYTAELRGLGARLDEETGRVYQHGCDAVLGDARCGVDIDAPAYRGSATVSAVPGHDHGRGEIAVTGLNAFADGWFTHGLVTFTSGQNEGLRVPVRRHVAGTTHRLILWQLPRRPVAEGDTLTVTAGCDRRFATCRTKFSNGLNFRGMPHIPGNDFVTRYPVSGEPNTGGKRS</sequence>
<dbReference type="InterPro" id="IPR011928">
    <property type="entry name" value="Phage_phiJL001_Gp84"/>
</dbReference>
<reference evidence="2" key="3">
    <citation type="submission" date="2020-09" db="EMBL/GenBank/DDBJ databases">
        <authorList>
            <person name="Sun Q."/>
            <person name="Zhou Y."/>
        </authorList>
    </citation>
    <scope>NUCLEOTIDE SEQUENCE</scope>
    <source>
        <strain evidence="2">CGMCC 1.14984</strain>
    </source>
</reference>
<dbReference type="RefSeq" id="WP_155142793.1">
    <property type="nucleotide sequence ID" value="NZ_BMGZ01000004.1"/>
</dbReference>
<keyword evidence="5" id="KW-1185">Reference proteome</keyword>
<dbReference type="InterPro" id="IPR018964">
    <property type="entry name" value="Phage_phiJL001_Gp84_C"/>
</dbReference>
<organism evidence="2 4">
    <name type="scientific">Aquisalinus luteolus</name>
    <dbReference type="NCBI Taxonomy" id="1566827"/>
    <lineage>
        <taxon>Bacteria</taxon>
        <taxon>Pseudomonadati</taxon>
        <taxon>Pseudomonadota</taxon>
        <taxon>Alphaproteobacteria</taxon>
        <taxon>Parvularculales</taxon>
        <taxon>Parvularculaceae</taxon>
        <taxon>Aquisalinus</taxon>
    </lineage>
</organism>
<evidence type="ECO:0000313" key="3">
    <source>
        <dbReference type="EMBL" id="NHK29589.1"/>
    </source>
</evidence>
<protein>
    <submittedName>
        <fullName evidence="3">DUF2163 domain-containing protein</fullName>
    </submittedName>
</protein>
<evidence type="ECO:0000259" key="1">
    <source>
        <dbReference type="Pfam" id="PF09356"/>
    </source>
</evidence>
<dbReference type="Proteomes" id="UP000818603">
    <property type="component" value="Unassembled WGS sequence"/>
</dbReference>